<organism evidence="3 4">
    <name type="scientific">Symbiodinium natans</name>
    <dbReference type="NCBI Taxonomy" id="878477"/>
    <lineage>
        <taxon>Eukaryota</taxon>
        <taxon>Sar</taxon>
        <taxon>Alveolata</taxon>
        <taxon>Dinophyceae</taxon>
        <taxon>Suessiales</taxon>
        <taxon>Symbiodiniaceae</taxon>
        <taxon>Symbiodinium</taxon>
    </lineage>
</organism>
<dbReference type="Gene3D" id="2.30.42.10">
    <property type="match status" value="1"/>
</dbReference>
<dbReference type="SUPFAM" id="SSF50156">
    <property type="entry name" value="PDZ domain-like"/>
    <property type="match status" value="1"/>
</dbReference>
<accession>A0A812R3W4</accession>
<gene>
    <name evidence="3" type="primary">THO3</name>
    <name evidence="3" type="ORF">SNAT2548_LOCUS22687</name>
</gene>
<dbReference type="SMART" id="SM00228">
    <property type="entry name" value="PDZ"/>
    <property type="match status" value="1"/>
</dbReference>
<dbReference type="InterPro" id="IPR001478">
    <property type="entry name" value="PDZ"/>
</dbReference>
<dbReference type="PROSITE" id="PS50106">
    <property type="entry name" value="PDZ"/>
    <property type="match status" value="1"/>
</dbReference>
<dbReference type="Pfam" id="PF17820">
    <property type="entry name" value="PDZ_6"/>
    <property type="match status" value="1"/>
</dbReference>
<keyword evidence="4" id="KW-1185">Reference proteome</keyword>
<sequence>MTEGANVDLEPESDDEEVVPAGKDGEAAGEAGGEPAAAAAAEPGAAKAPGDVPDEPMPQNPATEPAEPAEPLAEQPPGPPLSEPLGEPRAGMELGDSFLDGQNGNLRAELTSADALTVEDGAPVPLIVEPDALNVTQEGMEIEYDDEVLQIGELTDPWILPDYAEQDARMEKDFGIWDGEGDREEAAVPADDARQLLECSAVVEASQLQLKVLLLERGSSGRDSDALVGEVGHEGGEEWRQVRLQAADGDRWEDAEADVSLTMPDPELLAALCPAREPSADFGTVAPTWPRAIGNSLGPWPLKGPGCILFDAQRVAEVAGRLSEGSRGPVVIPGAADILDLPSTVMVQDLFTCLMGSSLPDVLGAEMAAPQLTYQELLQVCPLGGTGAVDLTRVERVTDGRVVDLFEQPFNMQYMSRRWSRGAVIKAVGKNGVADMAGIQAGDIIVTINGEGVLNATLERVEELLEAELPVRLEVAQPVLEEPLYIREASTELLTRLADDASEKAAAALLPKVSELMHGFRMNDDVPQVFAGDGGSASHVHMDLVPMVQMCHVVHGIKIFGVDATCGDDIKPWVTRFGGPAADAEVALHVDQPLEQEHAEWLSSRGVSIAICGPGDVMLFWGGNPHFGANGLGAGPCVALFHGCEPP</sequence>
<dbReference type="EMBL" id="CAJNDS010002296">
    <property type="protein sequence ID" value="CAE7417198.1"/>
    <property type="molecule type" value="Genomic_DNA"/>
</dbReference>
<dbReference type="CDD" id="cd00136">
    <property type="entry name" value="PDZ_canonical"/>
    <property type="match status" value="1"/>
</dbReference>
<feature type="compositionally biased region" description="Low complexity" evidence="1">
    <location>
        <begin position="33"/>
        <end position="51"/>
    </location>
</feature>
<name>A0A812R3W4_9DINO</name>
<comment type="caution">
    <text evidence="3">The sequence shown here is derived from an EMBL/GenBank/DDBJ whole genome shotgun (WGS) entry which is preliminary data.</text>
</comment>
<protein>
    <submittedName>
        <fullName evidence="3">THO3 protein</fullName>
    </submittedName>
</protein>
<reference evidence="3" key="1">
    <citation type="submission" date="2021-02" db="EMBL/GenBank/DDBJ databases">
        <authorList>
            <person name="Dougan E. K."/>
            <person name="Rhodes N."/>
            <person name="Thang M."/>
            <person name="Chan C."/>
        </authorList>
    </citation>
    <scope>NUCLEOTIDE SEQUENCE</scope>
</reference>
<evidence type="ECO:0000313" key="3">
    <source>
        <dbReference type="EMBL" id="CAE7417198.1"/>
    </source>
</evidence>
<evidence type="ECO:0000259" key="2">
    <source>
        <dbReference type="PROSITE" id="PS50106"/>
    </source>
</evidence>
<feature type="compositionally biased region" description="Low complexity" evidence="1">
    <location>
        <begin position="60"/>
        <end position="73"/>
    </location>
</feature>
<dbReference type="InterPro" id="IPR036034">
    <property type="entry name" value="PDZ_sf"/>
</dbReference>
<dbReference type="InterPro" id="IPR041489">
    <property type="entry name" value="PDZ_6"/>
</dbReference>
<dbReference type="OrthoDB" id="340259at2759"/>
<dbReference type="AlphaFoldDB" id="A0A812R3W4"/>
<feature type="region of interest" description="Disordered" evidence="1">
    <location>
        <begin position="1"/>
        <end position="103"/>
    </location>
</feature>
<evidence type="ECO:0000313" key="4">
    <source>
        <dbReference type="Proteomes" id="UP000604046"/>
    </source>
</evidence>
<evidence type="ECO:0000256" key="1">
    <source>
        <dbReference type="SAM" id="MobiDB-lite"/>
    </source>
</evidence>
<proteinExistence type="predicted"/>
<dbReference type="Proteomes" id="UP000604046">
    <property type="component" value="Unassembled WGS sequence"/>
</dbReference>
<feature type="compositionally biased region" description="Acidic residues" evidence="1">
    <location>
        <begin position="9"/>
        <end position="18"/>
    </location>
</feature>
<feature type="domain" description="PDZ" evidence="2">
    <location>
        <begin position="422"/>
        <end position="466"/>
    </location>
</feature>